<dbReference type="Proteomes" id="UP000516173">
    <property type="component" value="Chromosome"/>
</dbReference>
<name>A0A7G1KQ86_9NOCA</name>
<dbReference type="KEGG" id="nwl:NWFMUON74_52100"/>
<reference evidence="1 2" key="1">
    <citation type="submission" date="2020-08" db="EMBL/GenBank/DDBJ databases">
        <title>Genome Sequencing of Nocardia wallacei strain FMUON74 and assembly.</title>
        <authorList>
            <person name="Toyokawa M."/>
            <person name="Uesaka K."/>
        </authorList>
    </citation>
    <scope>NUCLEOTIDE SEQUENCE [LARGE SCALE GENOMIC DNA]</scope>
    <source>
        <strain evidence="1 2">FMUON74</strain>
    </source>
</reference>
<gene>
    <name evidence="1" type="ORF">NWFMUON74_52100</name>
</gene>
<proteinExistence type="predicted"/>
<evidence type="ECO:0000313" key="2">
    <source>
        <dbReference type="Proteomes" id="UP000516173"/>
    </source>
</evidence>
<evidence type="ECO:0000313" key="1">
    <source>
        <dbReference type="EMBL" id="BCK57438.1"/>
    </source>
</evidence>
<organism evidence="1 2">
    <name type="scientific">Nocardia wallacei</name>
    <dbReference type="NCBI Taxonomy" id="480035"/>
    <lineage>
        <taxon>Bacteria</taxon>
        <taxon>Bacillati</taxon>
        <taxon>Actinomycetota</taxon>
        <taxon>Actinomycetes</taxon>
        <taxon>Mycobacteriales</taxon>
        <taxon>Nocardiaceae</taxon>
        <taxon>Nocardia</taxon>
    </lineage>
</organism>
<sequence length="740" mass="82374">MPIISIDPAKPEISEKLSHIIQASNIDALEGRKILPQEVEERYSDIHGNATQYLLRQLVEDAIDRRVQTCRGIDFQDPWYISYLAIFGNLPTTADRDKNQYNDLRLDLTFDDLIDIRGVEAKPSARDLVERIKSGDAISAVNLTRIRLPAGLSAGYNKGFPSTSRFTYGQSTASSKFGPNIVVVYDPGSVDDLALIWNLRARFAHIDGLPVAIPYSDSTSDDIEIVAGSDGLCHYFGFDHNVALTSFSISQSALQEIDTDEIFSVVDPNDLLGEIYGYCVSSTEVVQFTEGSATIPSFSSTDIKELGQGYLGSSRATWLVLTTIIKNNVLPYSETMRRGKWRTEPGYLRGKISHVGELDSFRSISHPSGLETLHALGRDQNIELRPSDAGRAAEHLIRAADGNIAMLTAPGVVAVLSEMSRRGHASLVKRRLDQYLAGSDIIEGSDRYEELRAKLDLAIGTPDLEEVGYMTFNRIREILGISRNEASVWVEWAIAHRILIRGFEAECQYCNYHQWRAFADSVPELICHGCGRVIVNPFGVDRIEHRYRPSETLLRAMNSDVLAPILAMRHLAKILGKGAMFGAYPGIELFEPGAKQSMAEIDVLAVIANGKWVLGECKARARGLNEAELAKLWKAADRVNATVTFCATLDRANICGDVWRVLADPNGRPHFSLTAEHLYDLQSIGPTYGQDYFSWRSDYTIRRADGAEVSEKELNAEFGEFLLRVNSDTGKWRRAQWEVE</sequence>
<protein>
    <submittedName>
        <fullName evidence="1">Uncharacterized protein</fullName>
    </submittedName>
</protein>
<keyword evidence="2" id="KW-1185">Reference proteome</keyword>
<dbReference type="AlphaFoldDB" id="A0A7G1KQ86"/>
<accession>A0A7G1KQ86</accession>
<dbReference type="EMBL" id="AP023396">
    <property type="protein sequence ID" value="BCK57438.1"/>
    <property type="molecule type" value="Genomic_DNA"/>
</dbReference>